<accession>W9SIH6</accession>
<keyword evidence="2" id="KW-1185">Reference proteome</keyword>
<dbReference type="Proteomes" id="UP000030645">
    <property type="component" value="Unassembled WGS sequence"/>
</dbReference>
<dbReference type="AlphaFoldDB" id="W9SIH6"/>
<reference evidence="2" key="1">
    <citation type="submission" date="2013-01" db="EMBL/GenBank/DDBJ databases">
        <title>Draft Genome Sequence of a Mulberry Tree, Morus notabilis C.K. Schneid.</title>
        <authorList>
            <person name="He N."/>
            <person name="Zhao S."/>
        </authorList>
    </citation>
    <scope>NUCLEOTIDE SEQUENCE</scope>
</reference>
<proteinExistence type="predicted"/>
<evidence type="ECO:0000313" key="1">
    <source>
        <dbReference type="EMBL" id="EXC33234.1"/>
    </source>
</evidence>
<sequence>MDSLSSDLTSEMLEHSLDGQVYARLVGSVGFDKESTKGILAFWNWLESCGYSKVVASISSLSDFMLCALAKEAIRCIKFLRRGILPLPYQSDDFQLLFSPVFINSGDFSFCFLREKYVERESALAKMDFLVKCVFKYAFSDIIVDQKVSTLKLPSLLEEEDQMGAQLSCSNVFRILSSYKEYPPPE</sequence>
<dbReference type="PANTHER" id="PTHR33527:SF16">
    <property type="entry name" value="RRM DOMAIN-CONTAINING PROTEIN"/>
    <property type="match status" value="1"/>
</dbReference>
<name>W9SIH6_9ROSA</name>
<gene>
    <name evidence="1" type="ORF">L484_011211</name>
</gene>
<evidence type="ECO:0000313" key="2">
    <source>
        <dbReference type="Proteomes" id="UP000030645"/>
    </source>
</evidence>
<dbReference type="EMBL" id="KE346335">
    <property type="protein sequence ID" value="EXC33234.1"/>
    <property type="molecule type" value="Genomic_DNA"/>
</dbReference>
<dbReference type="PANTHER" id="PTHR33527">
    <property type="entry name" value="OS07G0274300 PROTEIN"/>
    <property type="match status" value="1"/>
</dbReference>
<organism evidence="1 2">
    <name type="scientific">Morus notabilis</name>
    <dbReference type="NCBI Taxonomy" id="981085"/>
    <lineage>
        <taxon>Eukaryota</taxon>
        <taxon>Viridiplantae</taxon>
        <taxon>Streptophyta</taxon>
        <taxon>Embryophyta</taxon>
        <taxon>Tracheophyta</taxon>
        <taxon>Spermatophyta</taxon>
        <taxon>Magnoliopsida</taxon>
        <taxon>eudicotyledons</taxon>
        <taxon>Gunneridae</taxon>
        <taxon>Pentapetalae</taxon>
        <taxon>rosids</taxon>
        <taxon>fabids</taxon>
        <taxon>Rosales</taxon>
        <taxon>Moraceae</taxon>
        <taxon>Moreae</taxon>
        <taxon>Morus</taxon>
    </lineage>
</organism>
<protein>
    <submittedName>
        <fullName evidence="1">Uncharacterized protein</fullName>
    </submittedName>
</protein>